<feature type="compositionally biased region" description="Basic and acidic residues" evidence="2">
    <location>
        <begin position="1060"/>
        <end position="1132"/>
    </location>
</feature>
<comment type="similarity">
    <text evidence="1">Belongs to the CFAP97 family.</text>
</comment>
<reference evidence="3 4" key="1">
    <citation type="submission" date="2016-11" db="EMBL/GenBank/DDBJ databases">
        <title>The macronuclear genome of Stentor coeruleus: a giant cell with tiny introns.</title>
        <authorList>
            <person name="Slabodnick M."/>
            <person name="Ruby J.G."/>
            <person name="Reiff S.B."/>
            <person name="Swart E.C."/>
            <person name="Gosai S."/>
            <person name="Prabakaran S."/>
            <person name="Witkowska E."/>
            <person name="Larue G.E."/>
            <person name="Fisher S."/>
            <person name="Freeman R.M."/>
            <person name="Gunawardena J."/>
            <person name="Chu W."/>
            <person name="Stover N.A."/>
            <person name="Gregory B.D."/>
            <person name="Nowacki M."/>
            <person name="Derisi J."/>
            <person name="Roy S.W."/>
            <person name="Marshall W.F."/>
            <person name="Sood P."/>
        </authorList>
    </citation>
    <scope>NUCLEOTIDE SEQUENCE [LARGE SCALE GENOMIC DNA]</scope>
    <source>
        <strain evidence="3">WM001</strain>
    </source>
</reference>
<feature type="compositionally biased region" description="Basic and acidic residues" evidence="2">
    <location>
        <begin position="715"/>
        <end position="729"/>
    </location>
</feature>
<gene>
    <name evidence="3" type="ORF">SteCoe_1081</name>
</gene>
<feature type="compositionally biased region" description="Polar residues" evidence="2">
    <location>
        <begin position="1187"/>
        <end position="1209"/>
    </location>
</feature>
<proteinExistence type="inferred from homology"/>
<feature type="compositionally biased region" description="Low complexity" evidence="2">
    <location>
        <begin position="1133"/>
        <end position="1143"/>
    </location>
</feature>
<feature type="compositionally biased region" description="Basic and acidic residues" evidence="2">
    <location>
        <begin position="386"/>
        <end position="434"/>
    </location>
</feature>
<feature type="compositionally biased region" description="Basic and acidic residues" evidence="2">
    <location>
        <begin position="453"/>
        <end position="484"/>
    </location>
</feature>
<feature type="compositionally biased region" description="Basic and acidic residues" evidence="2">
    <location>
        <begin position="1000"/>
        <end position="1051"/>
    </location>
</feature>
<evidence type="ECO:0000256" key="1">
    <source>
        <dbReference type="ARBA" id="ARBA00008315"/>
    </source>
</evidence>
<feature type="region of interest" description="Disordered" evidence="2">
    <location>
        <begin position="344"/>
        <end position="655"/>
    </location>
</feature>
<feature type="region of interest" description="Disordered" evidence="2">
    <location>
        <begin position="970"/>
        <end position="1160"/>
    </location>
</feature>
<dbReference type="EMBL" id="MPUH01000011">
    <property type="protein sequence ID" value="OMJ95488.1"/>
    <property type="molecule type" value="Genomic_DNA"/>
</dbReference>
<feature type="region of interest" description="Disordered" evidence="2">
    <location>
        <begin position="715"/>
        <end position="771"/>
    </location>
</feature>
<feature type="compositionally biased region" description="Basic and acidic residues" evidence="2">
    <location>
        <begin position="355"/>
        <end position="371"/>
    </location>
</feature>
<dbReference type="PANTHER" id="PTHR33768">
    <property type="entry name" value="MIP11318P"/>
    <property type="match status" value="1"/>
</dbReference>
<organism evidence="3 4">
    <name type="scientific">Stentor coeruleus</name>
    <dbReference type="NCBI Taxonomy" id="5963"/>
    <lineage>
        <taxon>Eukaryota</taxon>
        <taxon>Sar</taxon>
        <taxon>Alveolata</taxon>
        <taxon>Ciliophora</taxon>
        <taxon>Postciliodesmatophora</taxon>
        <taxon>Heterotrichea</taxon>
        <taxon>Heterotrichida</taxon>
        <taxon>Stentoridae</taxon>
        <taxon>Stentor</taxon>
    </lineage>
</organism>
<sequence>MFRGQNEGKKILSNKWNDYNKQIHYQKLKNIKGQVDTGCPATFGTLKRKPKKDQLMEDRFTEIERENRILLEKMSQIVNSKQHHSSPTNRRKSLNTAARKRQNLQIVLENQALLKRLQEKQPSYSVNKWEEERKSTEKRLKNICEFPYTLGGYEETPRKYTEYRTRQNSRSRKIIRIAESVPNNQRKLSPIAKYKAQTVYKKGMSLGDKHFIIEIQKKPDMITILAFDIESPESFCLEIAYNEALQLMGRSENYQALAGMLGVEDGELILIENKFGFEGSGTQRVGKSDKRIGQDEFVVGRIYKKNNSFSDDRSTPQGFDKNEFERVDDQDKFEKIINGVIERKNKSDDDDDEKDIDRNMDKNIIKGNEEKYMDDEDYDEFEQGNYDEKIEDKDKEGDLENRENKYTGFHEDLHKETRENLKVELEDREDSKEEKEEDYQESVNQEKIQINSHKTEESGISKKSLEDFKDDRLTNKKNEDKLVKSEFLNDVEDVEQKKEVLTKDESHKSIEKEQSEKSLEKSASKVSDKIADKELSQKPSEKSIKTFKDQEKSPSEPQIVSEKPIKTITNIEKDLKSENKIEKFSEISDQEFSDPFDPKLKAESPQAESVKSEKFVPETKNEPKTDDIIEENPSVKTEEKDKTITSPEKPKSINEMLPIDIFSDEEEKNHALKINKRSSEDNFEGNKMSGKNLGEFKSEKEENIKVDDEEVKFDDKNIENEGKNNDKNILEAVSKHSSKKSLHQQEEKNIPHDESIKSLNQNLQSYHSSKKSLHSYKDVELDNIPNESLSGKRESFKEEVADFGHSESKHLLKSEKSEPVVIHDDKKIPVNDEKVEDNIPVSKSESKTSIKKLVEIDSNEKKDKVDIENYEVTHEEKNAENDLENKEKDIDSHDDINKNEKDATDDYYEEKLIENNSKGMGLPVEDENVEDYERVDEAIKKEYQLPYEEKNYILDEVKFDKSYEEKVHDVKQEKLQESYDEEAHVNEEKTTVQPHNELIPLKEKSDKPPDQSKPHDEENNEFIKDKNDENYKKTQEKDENIPDDSENKIPDIENIYPTAKSEEKINDLHEQSVEKDSEKFEVPQNEELNKNTTETKNESETDFHKPQKLKTTDHLQEESKDENSPTKLEKNPHPSNSNHQNNPEVKTDNNPNNLIDPKESLLEIKTIEPIPELVNSITEDPQIPPYTINNEKPSETPTNPNENTKSPSP</sequence>
<feature type="region of interest" description="Disordered" evidence="2">
    <location>
        <begin position="1173"/>
        <end position="1209"/>
    </location>
</feature>
<comment type="caution">
    <text evidence="3">The sequence shown here is derived from an EMBL/GenBank/DDBJ whole genome shotgun (WGS) entry which is preliminary data.</text>
</comment>
<feature type="compositionally biased region" description="Basic and acidic residues" evidence="2">
    <location>
        <begin position="970"/>
        <end position="990"/>
    </location>
</feature>
<feature type="compositionally biased region" description="Basic and acidic residues" evidence="2">
    <location>
        <begin position="571"/>
        <end position="586"/>
    </location>
</feature>
<dbReference type="AlphaFoldDB" id="A0A1R2D2L5"/>
<feature type="compositionally biased region" description="Basic and acidic residues" evidence="2">
    <location>
        <begin position="743"/>
        <end position="756"/>
    </location>
</feature>
<dbReference type="InterPro" id="IPR029488">
    <property type="entry name" value="Hmw/CFAP97"/>
</dbReference>
<feature type="compositionally biased region" description="Acidic residues" evidence="2">
    <location>
        <begin position="372"/>
        <end position="382"/>
    </location>
</feature>
<dbReference type="PANTHER" id="PTHR33768:SF3">
    <property type="entry name" value="MIP11318P"/>
    <property type="match status" value="1"/>
</dbReference>
<accession>A0A1R2D2L5</accession>
<dbReference type="Pfam" id="PF13879">
    <property type="entry name" value="Hmw_CFAP97"/>
    <property type="match status" value="1"/>
</dbReference>
<feature type="region of interest" description="Disordered" evidence="2">
    <location>
        <begin position="674"/>
        <end position="701"/>
    </location>
</feature>
<feature type="region of interest" description="Disordered" evidence="2">
    <location>
        <begin position="800"/>
        <end position="848"/>
    </location>
</feature>
<feature type="region of interest" description="Disordered" evidence="2">
    <location>
        <begin position="867"/>
        <end position="907"/>
    </location>
</feature>
<feature type="compositionally biased region" description="Basic and acidic residues" evidence="2">
    <location>
        <begin position="494"/>
        <end position="554"/>
    </location>
</feature>
<dbReference type="Proteomes" id="UP000187209">
    <property type="component" value="Unassembled WGS sequence"/>
</dbReference>
<feature type="compositionally biased region" description="Polar residues" evidence="2">
    <location>
        <begin position="442"/>
        <end position="452"/>
    </location>
</feature>
<evidence type="ECO:0000313" key="3">
    <source>
        <dbReference type="EMBL" id="OMJ95488.1"/>
    </source>
</evidence>
<feature type="compositionally biased region" description="Basic and acidic residues" evidence="2">
    <location>
        <begin position="636"/>
        <end position="652"/>
    </location>
</feature>
<feature type="compositionally biased region" description="Basic and acidic residues" evidence="2">
    <location>
        <begin position="610"/>
        <end position="627"/>
    </location>
</feature>
<dbReference type="InterPro" id="IPR038792">
    <property type="entry name" value="CFAP97D1/2"/>
</dbReference>
<dbReference type="OrthoDB" id="292876at2759"/>
<name>A0A1R2D2L5_9CILI</name>
<feature type="compositionally biased region" description="Basic and acidic residues" evidence="2">
    <location>
        <begin position="800"/>
        <end position="837"/>
    </location>
</feature>
<evidence type="ECO:0000313" key="4">
    <source>
        <dbReference type="Proteomes" id="UP000187209"/>
    </source>
</evidence>
<keyword evidence="4" id="KW-1185">Reference proteome</keyword>
<evidence type="ECO:0000256" key="2">
    <source>
        <dbReference type="SAM" id="MobiDB-lite"/>
    </source>
</evidence>
<protein>
    <submittedName>
        <fullName evidence="3">Uncharacterized protein</fullName>
    </submittedName>
</protein>